<comment type="cofactor">
    <cofactor evidence="1">
        <name>pyridoxal 5'-phosphate</name>
        <dbReference type="ChEBI" id="CHEBI:597326"/>
    </cofactor>
</comment>
<dbReference type="PANTHER" id="PTHR43780">
    <property type="entry name" value="1-AMINOCYCLOPROPANE-1-CARBOXYLATE DEAMINASE-RELATED"/>
    <property type="match status" value="1"/>
</dbReference>
<keyword evidence="3 5" id="KW-0663">Pyridoxal phosphate</keyword>
<evidence type="ECO:0000256" key="4">
    <source>
        <dbReference type="PIRSR" id="PIRSR006278-1"/>
    </source>
</evidence>
<dbReference type="InterPro" id="IPR036052">
    <property type="entry name" value="TrpB-like_PALP_sf"/>
</dbReference>
<dbReference type="Gene3D" id="3.40.50.1100">
    <property type="match status" value="2"/>
</dbReference>
<proteinExistence type="inferred from homology"/>
<name>A0A2U2C2P4_9BACT</name>
<dbReference type="InterPro" id="IPR027278">
    <property type="entry name" value="ACCD_DCysDesulf"/>
</dbReference>
<evidence type="ECO:0000256" key="5">
    <source>
        <dbReference type="PIRSR" id="PIRSR006278-2"/>
    </source>
</evidence>
<accession>A0A2U2C2P4</accession>
<comment type="caution">
    <text evidence="6">The sequence shown here is derived from an EMBL/GenBank/DDBJ whole genome shotgun (WGS) entry which is preliminary data.</text>
</comment>
<feature type="modified residue" description="N6-(pyridoxal phosphate)lysine" evidence="5">
    <location>
        <position position="34"/>
    </location>
</feature>
<evidence type="ECO:0000313" key="6">
    <source>
        <dbReference type="EMBL" id="PWE23301.1"/>
    </source>
</evidence>
<organism evidence="6 7">
    <name type="scientific">Aliarcobacter skirrowii</name>
    <dbReference type="NCBI Taxonomy" id="28200"/>
    <lineage>
        <taxon>Bacteria</taxon>
        <taxon>Pseudomonadati</taxon>
        <taxon>Campylobacterota</taxon>
        <taxon>Epsilonproteobacteria</taxon>
        <taxon>Campylobacterales</taxon>
        <taxon>Arcobacteraceae</taxon>
        <taxon>Aliarcobacter</taxon>
    </lineage>
</organism>
<gene>
    <name evidence="6" type="ORF">DF188_01095</name>
</gene>
<evidence type="ECO:0000256" key="2">
    <source>
        <dbReference type="ARBA" id="ARBA00008639"/>
    </source>
</evidence>
<reference evidence="6 7" key="1">
    <citation type="submission" date="2018-05" db="EMBL/GenBank/DDBJ databases">
        <title>Antimicrobial susceptibility testing and genomic analysis of Arcobacter skirrowii strains and one Arcobacter butzleri isolated from German poultry farms.</title>
        <authorList>
            <person name="Haenel I."/>
            <person name="Hotzel H."/>
            <person name="Tomaso H."/>
            <person name="Busch A."/>
        </authorList>
    </citation>
    <scope>NUCLEOTIDE SEQUENCE [LARGE SCALE GENOMIC DNA]</scope>
    <source>
        <strain evidence="7">v</strain>
    </source>
</reference>
<dbReference type="EMBL" id="QEYI01000001">
    <property type="protein sequence ID" value="PWE23301.1"/>
    <property type="molecule type" value="Genomic_DNA"/>
</dbReference>
<dbReference type="Proteomes" id="UP000245014">
    <property type="component" value="Unassembled WGS sequence"/>
</dbReference>
<protein>
    <submittedName>
        <fullName evidence="6">1-aminocyclopropane-1-carboxylate deaminase</fullName>
    </submittedName>
</protein>
<comment type="similarity">
    <text evidence="2">Belongs to the ACC deaminase/D-cysteine desulfhydrase family.</text>
</comment>
<sequence>MNYINSPIDEIILNNQKYFVKRDDKLDCDFSGNKARKFYYFLNSDLKGIKKIISHGSNQSNAMYSLSVLCKLKNLKFDYYVSHIPDFLKTNPSGNYKKALENGMNLITGEVPTNFEKNELFIAEGGALKEAKYGIEILANEIKIWAKEQNIEAKKLKIFLPSGTGTTALYLQHYLPFEVLTNSCVADDDYLTKQFFALEDKNHPTILKKDKKYHFGKLYKELYLKHLELLKQTNIEFDLLYDSLGWIVFGNYVKNCKQKDEYIFLYIHQGGLIGNETMLERYRYKFTNI</sequence>
<dbReference type="AlphaFoldDB" id="A0A2U2C2P4"/>
<dbReference type="GO" id="GO:0019148">
    <property type="term" value="F:D-cysteine desulfhydrase activity"/>
    <property type="evidence" value="ECO:0007669"/>
    <property type="project" value="TreeGrafter"/>
</dbReference>
<dbReference type="PANTHER" id="PTHR43780:SF2">
    <property type="entry name" value="1-AMINOCYCLOPROPANE-1-CARBOXYLATE DEAMINASE-RELATED"/>
    <property type="match status" value="1"/>
</dbReference>
<feature type="active site" description="Nucleophile" evidence="4">
    <location>
        <position position="60"/>
    </location>
</feature>
<dbReference type="SUPFAM" id="SSF53686">
    <property type="entry name" value="Tryptophan synthase beta subunit-like PLP-dependent enzymes"/>
    <property type="match status" value="1"/>
</dbReference>
<evidence type="ECO:0000256" key="1">
    <source>
        <dbReference type="ARBA" id="ARBA00001933"/>
    </source>
</evidence>
<evidence type="ECO:0000313" key="7">
    <source>
        <dbReference type="Proteomes" id="UP000245014"/>
    </source>
</evidence>
<dbReference type="RefSeq" id="WP_109066434.1">
    <property type="nucleotide sequence ID" value="NZ_QEYG01000059.1"/>
</dbReference>
<dbReference type="STRING" id="28200.GCA_001572935_00697"/>
<evidence type="ECO:0000256" key="3">
    <source>
        <dbReference type="ARBA" id="ARBA00022898"/>
    </source>
</evidence>